<evidence type="ECO:0000313" key="3">
    <source>
        <dbReference type="Ensembl" id="ENSBTAP00000030120.5"/>
    </source>
</evidence>
<protein>
    <submittedName>
        <fullName evidence="3">Chromosome 29 C11orf98 homolog</fullName>
    </submittedName>
</protein>
<dbReference type="GeneTree" id="ENSGT00400000022873"/>
<organism evidence="3 4">
    <name type="scientific">Bos taurus</name>
    <name type="common">Bovine</name>
    <dbReference type="NCBI Taxonomy" id="9913"/>
    <lineage>
        <taxon>Eukaryota</taxon>
        <taxon>Metazoa</taxon>
        <taxon>Chordata</taxon>
        <taxon>Craniata</taxon>
        <taxon>Vertebrata</taxon>
        <taxon>Euteleostomi</taxon>
        <taxon>Mammalia</taxon>
        <taxon>Eutheria</taxon>
        <taxon>Laurasiatheria</taxon>
        <taxon>Artiodactyla</taxon>
        <taxon>Ruminantia</taxon>
        <taxon>Pecora</taxon>
        <taxon>Bovidae</taxon>
        <taxon>Bovinae</taxon>
        <taxon>Bos</taxon>
    </lineage>
</organism>
<evidence type="ECO:0000256" key="1">
    <source>
        <dbReference type="SAM" id="MobiDB-lite"/>
    </source>
</evidence>
<dbReference type="Pfam" id="PF15317">
    <property type="entry name" value="Lbh"/>
    <property type="match status" value="1"/>
</dbReference>
<accession>F6QC40</accession>
<feature type="domain" description="LBH" evidence="2">
    <location>
        <begin position="93"/>
        <end position="194"/>
    </location>
</feature>
<evidence type="ECO:0000259" key="2">
    <source>
        <dbReference type="Pfam" id="PF15317"/>
    </source>
</evidence>
<reference evidence="3" key="2">
    <citation type="submission" date="2025-08" db="UniProtKB">
        <authorList>
            <consortium name="Ensembl"/>
        </authorList>
    </citation>
    <scope>IDENTIFICATION</scope>
    <source>
        <strain evidence="3">Hereford</strain>
    </source>
</reference>
<reference evidence="3" key="1">
    <citation type="submission" date="2018-03" db="EMBL/GenBank/DDBJ databases">
        <title>ARS-UCD1.2.</title>
        <authorList>
            <person name="Rosen B.D."/>
            <person name="Bickhart D.M."/>
            <person name="Koren S."/>
            <person name="Schnabel R.D."/>
            <person name="Hall R."/>
            <person name="Zimin A."/>
            <person name="Dreischer C."/>
            <person name="Schultheiss S."/>
            <person name="Schroeder S.G."/>
            <person name="Elsik C.G."/>
            <person name="Couldrey C."/>
            <person name="Liu G.E."/>
            <person name="Van Tassell C.P."/>
            <person name="Phillippy A.M."/>
            <person name="Smith T.P.L."/>
            <person name="Medrano J.F."/>
        </authorList>
    </citation>
    <scope>NUCLEOTIDE SEQUENCE [LARGE SCALE GENOMIC DNA]</scope>
    <source>
        <strain evidence="3">Hereford</strain>
    </source>
</reference>
<keyword evidence="4" id="KW-1185">Reference proteome</keyword>
<dbReference type="PANTHER" id="PTHR14987">
    <property type="entry name" value="PROTEIN LBH-RELATED"/>
    <property type="match status" value="1"/>
</dbReference>
<feature type="region of interest" description="Disordered" evidence="1">
    <location>
        <begin position="328"/>
        <end position="356"/>
    </location>
</feature>
<dbReference type="InParanoid" id="F6QC40"/>
<feature type="region of interest" description="Disordered" evidence="1">
    <location>
        <begin position="94"/>
        <end position="125"/>
    </location>
</feature>
<proteinExistence type="predicted"/>
<reference evidence="3" key="3">
    <citation type="submission" date="2025-09" db="UniProtKB">
        <authorList>
            <consortium name="Ensembl"/>
        </authorList>
    </citation>
    <scope>IDENTIFICATION</scope>
    <source>
        <strain evidence="3">Hereford</strain>
    </source>
</reference>
<dbReference type="InterPro" id="IPR042945">
    <property type="entry name" value="LBH_dom_prot"/>
</dbReference>
<dbReference type="Proteomes" id="UP000009136">
    <property type="component" value="Chromosome 29"/>
</dbReference>
<sequence>MPALGIRVGTPRRPTEESGRLGRLRCSISPGAQGIRFCLRLTSRRRRRRRRRHSSSSFSRQRSLAWPLLPAEWPAATLWSWPPRPCAAESAPMALVPGSSEDGPWSRDSPGSSQRADSPRLTNPLWKDKGEIDRVEGHQDVQVMCPQTRLPSIVVGASEVSEESGELRWPHEELLLLTDDEEEEVEVFFQDQSEEPGWTWSSLDPKSPLRTFNPELSWGQERVDQDASWIPEDTDCQEAPNPCPLWDPPSSSHVCRSCFVEYSHFLPPRSFEGAEEEAVQAKTSVEPGAATEASGGRSCDRRRTDYAAPPQEAGVQCTCQHYSVWEEAQKTPPADPTCPERESSHGSGSPSQANQD</sequence>
<feature type="compositionally biased region" description="Polar residues" evidence="1">
    <location>
        <begin position="345"/>
        <end position="356"/>
    </location>
</feature>
<feature type="region of interest" description="Disordered" evidence="1">
    <location>
        <begin position="273"/>
        <end position="314"/>
    </location>
</feature>
<feature type="region of interest" description="Disordered" evidence="1">
    <location>
        <begin position="1"/>
        <end position="22"/>
    </location>
</feature>
<dbReference type="VEuPathDB" id="HostDB:ENSBTAG00000010465"/>
<dbReference type="Ensembl" id="ENSBTAT00000030135.5">
    <property type="protein sequence ID" value="ENSBTAP00000030120.5"/>
    <property type="gene ID" value="ENSBTAG00000010465.6"/>
</dbReference>
<dbReference type="AlphaFoldDB" id="F6QC40"/>
<dbReference type="Bgee" id="ENSBTAG00000010465">
    <property type="expression patterns" value="Expressed in retina and 107 other cell types or tissues"/>
</dbReference>
<dbReference type="InterPro" id="IPR038990">
    <property type="entry name" value="LBH_dom"/>
</dbReference>
<dbReference type="PANTHER" id="PTHR14987:SF1">
    <property type="entry name" value="LBH DOMAIN-CONTAINING PROTEIN 1"/>
    <property type="match status" value="1"/>
</dbReference>
<gene>
    <name evidence="3" type="primary">C29H11orf98</name>
</gene>
<name>F6QC40_BOVIN</name>
<evidence type="ECO:0000313" key="4">
    <source>
        <dbReference type="Proteomes" id="UP000009136"/>
    </source>
</evidence>